<feature type="compositionally biased region" description="Pro residues" evidence="1">
    <location>
        <begin position="414"/>
        <end position="429"/>
    </location>
</feature>
<reference evidence="2 3" key="1">
    <citation type="journal article" date="2019" name="Nat. Ecol. Evol.">
        <title>Megaphylogeny resolves global patterns of mushroom evolution.</title>
        <authorList>
            <person name="Varga T."/>
            <person name="Krizsan K."/>
            <person name="Foldi C."/>
            <person name="Dima B."/>
            <person name="Sanchez-Garcia M."/>
            <person name="Sanchez-Ramirez S."/>
            <person name="Szollosi G.J."/>
            <person name="Szarkandi J.G."/>
            <person name="Papp V."/>
            <person name="Albert L."/>
            <person name="Andreopoulos W."/>
            <person name="Angelini C."/>
            <person name="Antonin V."/>
            <person name="Barry K.W."/>
            <person name="Bougher N.L."/>
            <person name="Buchanan P."/>
            <person name="Buyck B."/>
            <person name="Bense V."/>
            <person name="Catcheside P."/>
            <person name="Chovatia M."/>
            <person name="Cooper J."/>
            <person name="Damon W."/>
            <person name="Desjardin D."/>
            <person name="Finy P."/>
            <person name="Geml J."/>
            <person name="Haridas S."/>
            <person name="Hughes K."/>
            <person name="Justo A."/>
            <person name="Karasinski D."/>
            <person name="Kautmanova I."/>
            <person name="Kiss B."/>
            <person name="Kocsube S."/>
            <person name="Kotiranta H."/>
            <person name="LaButti K.M."/>
            <person name="Lechner B.E."/>
            <person name="Liimatainen K."/>
            <person name="Lipzen A."/>
            <person name="Lukacs Z."/>
            <person name="Mihaltcheva S."/>
            <person name="Morgado L.N."/>
            <person name="Niskanen T."/>
            <person name="Noordeloos M.E."/>
            <person name="Ohm R.A."/>
            <person name="Ortiz-Santana B."/>
            <person name="Ovrebo C."/>
            <person name="Racz N."/>
            <person name="Riley R."/>
            <person name="Savchenko A."/>
            <person name="Shiryaev A."/>
            <person name="Soop K."/>
            <person name="Spirin V."/>
            <person name="Szebenyi C."/>
            <person name="Tomsovsky M."/>
            <person name="Tulloss R.E."/>
            <person name="Uehling J."/>
            <person name="Grigoriev I.V."/>
            <person name="Vagvolgyi C."/>
            <person name="Papp T."/>
            <person name="Martin F.M."/>
            <person name="Miettinen O."/>
            <person name="Hibbett D.S."/>
            <person name="Nagy L.G."/>
        </authorList>
    </citation>
    <scope>NUCLEOTIDE SEQUENCE [LARGE SCALE GENOMIC DNA]</scope>
    <source>
        <strain evidence="2 3">FP101781</strain>
    </source>
</reference>
<feature type="compositionally biased region" description="Acidic residues" evidence="1">
    <location>
        <begin position="224"/>
        <end position="234"/>
    </location>
</feature>
<feature type="compositionally biased region" description="Basic and acidic residues" evidence="1">
    <location>
        <begin position="813"/>
        <end position="829"/>
    </location>
</feature>
<feature type="compositionally biased region" description="Polar residues" evidence="1">
    <location>
        <begin position="2016"/>
        <end position="2036"/>
    </location>
</feature>
<feature type="compositionally biased region" description="Low complexity" evidence="1">
    <location>
        <begin position="2045"/>
        <end position="2062"/>
    </location>
</feature>
<feature type="compositionally biased region" description="Basic and acidic residues" evidence="1">
    <location>
        <begin position="528"/>
        <end position="556"/>
    </location>
</feature>
<feature type="compositionally biased region" description="Low complexity" evidence="1">
    <location>
        <begin position="378"/>
        <end position="413"/>
    </location>
</feature>
<feature type="compositionally biased region" description="Acidic residues" evidence="1">
    <location>
        <begin position="12"/>
        <end position="25"/>
    </location>
</feature>
<feature type="compositionally biased region" description="Pro residues" evidence="1">
    <location>
        <begin position="368"/>
        <end position="377"/>
    </location>
</feature>
<feature type="compositionally biased region" description="Acidic residues" evidence="1">
    <location>
        <begin position="320"/>
        <end position="332"/>
    </location>
</feature>
<comment type="caution">
    <text evidence="2">The sequence shown here is derived from an EMBL/GenBank/DDBJ whole genome shotgun (WGS) entry which is preliminary data.</text>
</comment>
<sequence>MASVAVAVAVDPDFEPSENWDDDFEFNATPGPSSPASSSRTRQPKRSQHDPYQHLAIGSATKSSLAVLPAGTRISMASSEFTMEDWDAESIVHQSPPRVTTSFTTAIIGSGDDEDEDEEFGQTPTKSRAPPRVWGGDNHVGVVFHDPHALPVSLSIALAPWSEEPEMLLPKTPVKAAMALHPAPPPDVEENWDQDFEESDEPTEDAPRRMLSLKARLEEAHESWDEEFAAEEAEAEARQHALHQVDLGMGPPPPASRRTPKKSPTAPRRKVSKGKSGVVPSSSSSSASEGEDHPLHHSWRRQRPNRGSKRSSEARYSLSEDGDFYDSSDDEEFGLRQGGMHSGEEEEEDKTVTQRSRKGLGYFKPPKHASPPPPVPKLPDSVFRVPSSPRSPANRPPSSAEVVGPSRSPMLSFSPPPLPNASSPTPFPRSPTSSVFSVPTLAETRSYTSTTHLRPTESRASSGGGTLANLPPSPPIHKDRERRRLRKKSRPSPGSTYEMGSVSGRSRPRKSGESMGAYPYSFSDGELEDIRERERERDFEEGVGERILPRRDDRRTPSPPPQPYASQSGMLGVPGVSVGVSGASDGGHSPPGKQREEGRGGSVPATPKGPGALLSRIGSLTNRWGGRRRRGASGPPNEGDTQATPRPQSSMSSLHLPPVPAQPTNSSPGSAAANPSPNGLNIQSNSSSWFFRSSSNTSAVSAANSRKTGRTSLGTRIPSSSTNGDRRMGGDARASLSVTDLPHHDESEYEEYGHPDGGGQGEWEYSYQQEWDALDDRTPVATPSKLVKRKSLGFVQLRRSMIVGGEKHKLKVKEREWDGGKESDPAATEKKKKRASDVFTRTTPSKEVKGDPFVVPFAASASTSSYTSSSPHHHLASTAAAGHSPSKEELPASVGSPSPSGLRSIMGNVRRLSIVSAQAAAAVVTTRHRHKRTQSSSAAAGGSTSPEAVARTSLNAVRDRQAMGQTPIRAGGVLGLRRRESGKDSGKEGNGRPLTPSTSVPALQQMYNASDSSRASVYGHGRKRSGTDVDLTSRVGKRGEAEKENRPVTTESEASGTESGKGRESEREEAQVLLSEPMPEPNLLPPIELQPPSPPRKSGERSRKCEVQPLSLGDPDTHANEGLGSTSGLSPRSPPTSSPRTPRKPRDPNSPQSASVGRASPLQPPPPSAFNHKVDPSTSSSSNSSTVKGSKSKDPLVNVVASSSVLRRNSLGDLKIPARISQAQVSLRRDLGMVREFAGAVESLKDLQDTYHTLSGDLHVLLERHAQASATAAAQTRSSAPSPPPDDSQSRPPSSSGFFNLANLSRTHLKFKGRKRSNTNPENARGSLSGRNTPYHEESVNSSTTQLPSSSGPGTQTLAASQAAYKELATALYSINSKYRISWECAELLIELGSGTTNADAGPKNNAAVPSPNLVAAASASAIALPTVQAIVPQRTASGRERAVTLAGDDRDTSRASTPVSRSSSRVGSYGFSGHAPPVASPLHGAMTASHSSPAVPVSINGAGMGPPLASPASWRASTGRNDLSQRQLALLRDMLHTDGSPRDHPPSSMGRAGASVMANTNPNAISSHTRMSIAEEPRAVSPNREWRWGADAMSSTITLPVTDDEEEGETGTDRTGDKGKAQKPKKKRLMNMSGFRDMLRALRRGTQVQAARSETSKQHHQQDATQGQQVLLARSGAAAASTASLSAGSSQDGHSLHSNHQHRHQHLHQRSQQPGQHPQVQRRLIQKRRPKSSAGPEEILAHQQHMQQVQQAQRPPATPPPPPSSFPHPPKSPRRPSLASIFRIGTKSSQQHSSGNATDSNASYMNGSSSSSCLGEDDRRPGYVDEEEDWDQIDTASDLDGMAVSRLDTTIRGGGLGKPQVLEKKMKKRMMIGSGGPSPSVAPNPSEPAGTGKRSPYLQQDPYAYRSTSGLGRRIVSASSAPLPSANASSSSVNAIPNANGSQTSLVASGSGRGGKDGPTPPVPPVGDGTGSVRQTKLSDVQENEAGEAATRASASLSRQTAQAFVPPKGPIASPHTSRSVSASNKLTSNKTGSVRSMPPQPFSPSSISSASGVTSPYTGVSAGGSGGGYPDIKLTFTPENIKPLLENAKEVQKALNECVEELRRLVKREEVRLGLSAGQAVPAQLLSS</sequence>
<feature type="region of interest" description="Disordered" evidence="1">
    <location>
        <begin position="921"/>
        <end position="1204"/>
    </location>
</feature>
<feature type="region of interest" description="Disordered" evidence="1">
    <location>
        <begin position="1436"/>
        <end position="1473"/>
    </location>
</feature>
<feature type="region of interest" description="Disordered" evidence="1">
    <location>
        <begin position="1595"/>
        <end position="1633"/>
    </location>
</feature>
<keyword evidence="3" id="KW-1185">Reference proteome</keyword>
<feature type="compositionally biased region" description="Polar residues" evidence="1">
    <location>
        <begin position="443"/>
        <end position="461"/>
    </location>
</feature>
<feature type="compositionally biased region" description="Basic residues" evidence="1">
    <location>
        <begin position="296"/>
        <end position="309"/>
    </location>
</feature>
<feature type="compositionally biased region" description="Basic and acidic residues" evidence="1">
    <location>
        <begin position="1438"/>
        <end position="1454"/>
    </location>
</feature>
<name>A0A4Y7SXY1_COPMI</name>
<feature type="compositionally biased region" description="Basic and acidic residues" evidence="1">
    <location>
        <begin position="977"/>
        <end position="990"/>
    </location>
</feature>
<feature type="compositionally biased region" description="Polar residues" evidence="1">
    <location>
        <begin position="639"/>
        <end position="653"/>
    </location>
</feature>
<feature type="compositionally biased region" description="Basic and acidic residues" evidence="1">
    <location>
        <begin position="1097"/>
        <end position="1106"/>
    </location>
</feature>
<feature type="compositionally biased region" description="Polar residues" evidence="1">
    <location>
        <begin position="1973"/>
        <end position="1982"/>
    </location>
</feature>
<feature type="compositionally biased region" description="Basic residues" evidence="1">
    <location>
        <begin position="480"/>
        <end position="490"/>
    </location>
</feature>
<feature type="compositionally biased region" description="Low complexity" evidence="1">
    <location>
        <begin position="1267"/>
        <end position="1280"/>
    </location>
</feature>
<feature type="compositionally biased region" description="Acidic residues" evidence="1">
    <location>
        <begin position="111"/>
        <end position="120"/>
    </location>
</feature>
<evidence type="ECO:0000313" key="3">
    <source>
        <dbReference type="Proteomes" id="UP000298030"/>
    </source>
</evidence>
<feature type="compositionally biased region" description="Low complexity" evidence="1">
    <location>
        <begin position="1177"/>
        <end position="1189"/>
    </location>
</feature>
<proteinExistence type="predicted"/>
<feature type="compositionally biased region" description="Basic and acidic residues" evidence="1">
    <location>
        <begin position="1612"/>
        <end position="1621"/>
    </location>
</feature>
<feature type="compositionally biased region" description="Basic and acidic residues" evidence="1">
    <location>
        <begin position="741"/>
        <end position="754"/>
    </location>
</feature>
<feature type="region of interest" description="Disordered" evidence="1">
    <location>
        <begin position="1267"/>
        <end position="1358"/>
    </location>
</feature>
<feature type="compositionally biased region" description="Low complexity" evidence="1">
    <location>
        <begin position="665"/>
        <end position="705"/>
    </location>
</feature>
<accession>A0A4Y7SXY1</accession>
<feature type="compositionally biased region" description="Low complexity" evidence="1">
    <location>
        <begin position="1"/>
        <end position="10"/>
    </location>
</feature>
<dbReference type="PANTHER" id="PTHR48125:SF12">
    <property type="entry name" value="AT HOOK TRANSCRIPTION FACTOR FAMILY-RELATED"/>
    <property type="match status" value="1"/>
</dbReference>
<dbReference type="PANTHER" id="PTHR48125">
    <property type="entry name" value="LP07818P1"/>
    <property type="match status" value="1"/>
</dbReference>
<dbReference type="Proteomes" id="UP000298030">
    <property type="component" value="Unassembled WGS sequence"/>
</dbReference>
<feature type="compositionally biased region" description="Low complexity" evidence="1">
    <location>
        <begin position="1455"/>
        <end position="1473"/>
    </location>
</feature>
<feature type="compositionally biased region" description="Low complexity" evidence="1">
    <location>
        <begin position="30"/>
        <end position="39"/>
    </location>
</feature>
<feature type="compositionally biased region" description="Polar residues" evidence="1">
    <location>
        <begin position="1787"/>
        <end position="1808"/>
    </location>
</feature>
<feature type="compositionally biased region" description="Low complexity" evidence="1">
    <location>
        <begin position="274"/>
        <end position="288"/>
    </location>
</feature>
<feature type="compositionally biased region" description="Basic and acidic residues" evidence="1">
    <location>
        <begin position="1037"/>
        <end position="1046"/>
    </location>
</feature>
<dbReference type="EMBL" id="QPFP01000046">
    <property type="protein sequence ID" value="TEB26726.1"/>
    <property type="molecule type" value="Genomic_DNA"/>
</dbReference>
<dbReference type="OrthoDB" id="2554322at2759"/>
<feature type="compositionally biased region" description="Low complexity" evidence="1">
    <location>
        <begin position="430"/>
        <end position="440"/>
    </location>
</feature>
<feature type="region of interest" description="Disordered" evidence="1">
    <location>
        <begin position="110"/>
        <end position="133"/>
    </location>
</feature>
<evidence type="ECO:0000313" key="2">
    <source>
        <dbReference type="EMBL" id="TEB26726.1"/>
    </source>
</evidence>
<feature type="compositionally biased region" description="Pro residues" evidence="1">
    <location>
        <begin position="1757"/>
        <end position="1771"/>
    </location>
</feature>
<feature type="compositionally biased region" description="Basic residues" evidence="1">
    <location>
        <begin position="1698"/>
        <end position="1710"/>
    </location>
</feature>
<feature type="compositionally biased region" description="Basic residues" evidence="1">
    <location>
        <begin position="1307"/>
        <end position="1317"/>
    </location>
</feature>
<feature type="compositionally biased region" description="Low complexity" evidence="1">
    <location>
        <begin position="1122"/>
        <end position="1131"/>
    </location>
</feature>
<feature type="compositionally biased region" description="Low complexity" evidence="1">
    <location>
        <begin position="1664"/>
        <end position="1691"/>
    </location>
</feature>
<gene>
    <name evidence="2" type="ORF">FA13DRAFT_1008653</name>
</gene>
<feature type="compositionally biased region" description="Pro residues" evidence="1">
    <location>
        <begin position="1078"/>
        <end position="1095"/>
    </location>
</feature>
<protein>
    <submittedName>
        <fullName evidence="2">Uncharacterized protein</fullName>
    </submittedName>
</protein>
<feature type="region of interest" description="Disordered" evidence="1">
    <location>
        <begin position="1646"/>
        <end position="2074"/>
    </location>
</feature>
<feature type="compositionally biased region" description="Acidic residues" evidence="1">
    <location>
        <begin position="187"/>
        <end position="204"/>
    </location>
</feature>
<feature type="compositionally biased region" description="Polar residues" evidence="1">
    <location>
        <begin position="710"/>
        <end position="723"/>
    </location>
</feature>
<feature type="compositionally biased region" description="Polar residues" evidence="1">
    <location>
        <begin position="1994"/>
        <end position="2004"/>
    </location>
</feature>
<feature type="compositionally biased region" description="Low complexity" evidence="1">
    <location>
        <begin position="568"/>
        <end position="588"/>
    </location>
</feature>
<feature type="compositionally biased region" description="Low complexity" evidence="1">
    <location>
        <begin position="1918"/>
        <end position="1941"/>
    </location>
</feature>
<feature type="compositionally biased region" description="Polar residues" evidence="1">
    <location>
        <begin position="1340"/>
        <end position="1358"/>
    </location>
</feature>
<feature type="compositionally biased region" description="Polar residues" evidence="1">
    <location>
        <begin position="995"/>
        <end position="1015"/>
    </location>
</feature>
<feature type="region of interest" description="Disordered" evidence="1">
    <location>
        <begin position="807"/>
        <end position="904"/>
    </location>
</feature>
<feature type="region of interest" description="Disordered" evidence="1">
    <location>
        <begin position="1"/>
        <end position="58"/>
    </location>
</feature>
<feature type="compositionally biased region" description="Low complexity" evidence="1">
    <location>
        <begin position="935"/>
        <end position="945"/>
    </location>
</feature>
<feature type="compositionally biased region" description="Low complexity" evidence="1">
    <location>
        <begin position="1742"/>
        <end position="1756"/>
    </location>
</feature>
<evidence type="ECO:0000256" key="1">
    <source>
        <dbReference type="SAM" id="MobiDB-lite"/>
    </source>
</evidence>
<organism evidence="2 3">
    <name type="scientific">Coprinellus micaceus</name>
    <name type="common">Glistening ink-cap mushroom</name>
    <name type="synonym">Coprinus micaceus</name>
    <dbReference type="NCBI Taxonomy" id="71717"/>
    <lineage>
        <taxon>Eukaryota</taxon>
        <taxon>Fungi</taxon>
        <taxon>Dikarya</taxon>
        <taxon>Basidiomycota</taxon>
        <taxon>Agaricomycotina</taxon>
        <taxon>Agaricomycetes</taxon>
        <taxon>Agaricomycetidae</taxon>
        <taxon>Agaricales</taxon>
        <taxon>Agaricineae</taxon>
        <taxon>Psathyrellaceae</taxon>
        <taxon>Coprinellus</taxon>
    </lineage>
</organism>
<feature type="compositionally biased region" description="Basic and acidic residues" evidence="1">
    <location>
        <begin position="1060"/>
        <end position="1070"/>
    </location>
</feature>
<feature type="region of interest" description="Disordered" evidence="1">
    <location>
        <begin position="178"/>
        <end position="764"/>
    </location>
</feature>
<feature type="compositionally biased region" description="Low complexity" evidence="1">
    <location>
        <begin position="858"/>
        <end position="870"/>
    </location>
</feature>